<dbReference type="AlphaFoldDB" id="A0A368FTB9"/>
<proteinExistence type="predicted"/>
<evidence type="ECO:0000313" key="2">
    <source>
        <dbReference type="Proteomes" id="UP000252519"/>
    </source>
</evidence>
<dbReference type="Proteomes" id="UP000252519">
    <property type="component" value="Unassembled WGS sequence"/>
</dbReference>
<keyword evidence="2" id="KW-1185">Reference proteome</keyword>
<sequence>MIPGGSNLSNRCCRSLRRMQPTRHGSLLQERNPESSQKILSSDMLQKYDCELEQMAAGFQRVAYKVRDGYGWIMVQFSLKNLYCMCALKFMLLLTHGQHRGKGRDLDEKLDSAFKRPDWDKMKNARDKPARYGCYIDYDSAVMTCVYDKMLVPSAYQSIVPTMMVEILQDLKLGEPGQLLELNENGASALTINHS</sequence>
<organism evidence="1 2">
    <name type="scientific">Ancylostoma caninum</name>
    <name type="common">Dog hookworm</name>
    <dbReference type="NCBI Taxonomy" id="29170"/>
    <lineage>
        <taxon>Eukaryota</taxon>
        <taxon>Metazoa</taxon>
        <taxon>Ecdysozoa</taxon>
        <taxon>Nematoda</taxon>
        <taxon>Chromadorea</taxon>
        <taxon>Rhabditida</taxon>
        <taxon>Rhabditina</taxon>
        <taxon>Rhabditomorpha</taxon>
        <taxon>Strongyloidea</taxon>
        <taxon>Ancylostomatidae</taxon>
        <taxon>Ancylostomatinae</taxon>
        <taxon>Ancylostoma</taxon>
    </lineage>
</organism>
<protein>
    <submittedName>
        <fullName evidence="1">Uncharacterized protein</fullName>
    </submittedName>
</protein>
<comment type="caution">
    <text evidence="1">The sequence shown here is derived from an EMBL/GenBank/DDBJ whole genome shotgun (WGS) entry which is preliminary data.</text>
</comment>
<dbReference type="EMBL" id="JOJR01000675">
    <property type="protein sequence ID" value="RCN35332.1"/>
    <property type="molecule type" value="Genomic_DNA"/>
</dbReference>
<accession>A0A368FTB9</accession>
<name>A0A368FTB9_ANCCA</name>
<evidence type="ECO:0000313" key="1">
    <source>
        <dbReference type="EMBL" id="RCN35332.1"/>
    </source>
</evidence>
<reference evidence="1 2" key="1">
    <citation type="submission" date="2014-10" db="EMBL/GenBank/DDBJ databases">
        <title>Draft genome of the hookworm Ancylostoma caninum.</title>
        <authorList>
            <person name="Mitreva M."/>
        </authorList>
    </citation>
    <scope>NUCLEOTIDE SEQUENCE [LARGE SCALE GENOMIC DNA]</scope>
    <source>
        <strain evidence="1 2">Baltimore</strain>
    </source>
</reference>
<gene>
    <name evidence="1" type="ORF">ANCCAN_18799</name>
</gene>